<protein>
    <submittedName>
        <fullName evidence="1">Uncharacterized protein</fullName>
    </submittedName>
</protein>
<reference evidence="1" key="2">
    <citation type="submission" date="2018-12" db="EMBL/GenBank/DDBJ databases">
        <title>Molecular Epidemiology of Emerging Carbapenem-Resistance in Acinetobacter nosocomialis and Acinetobacter pittii in Taiwan, 2010-2014.</title>
        <authorList>
            <person name="Huang W.-C."/>
            <person name="Wang H.-Y."/>
            <person name="Lai J.-F."/>
            <person name="Lauderdale T.-L."/>
            <person name="Sytwu H.-K."/>
        </authorList>
    </citation>
    <scope>NUCLEOTIDE SEQUENCE [LARGE SCALE GENOMIC DNA]</scope>
    <source>
        <strain evidence="1">2014S06-099</strain>
    </source>
</reference>
<dbReference type="AlphaFoldDB" id="A0A3G6YMY2"/>
<sequence length="68" mass="7891">MDEWKEVLKMQSKIDPENLTNLNFSVCDKNNLCLFSTHEHSSVGSVFKVRHMPLDLYLEPQDGEKVPK</sequence>
<proteinExistence type="predicted"/>
<organism evidence="1">
    <name type="scientific">Acinetobacter pittii</name>
    <name type="common">Acinetobacter genomosp. 3</name>
    <dbReference type="NCBI Taxonomy" id="48296"/>
    <lineage>
        <taxon>Bacteria</taxon>
        <taxon>Pseudomonadati</taxon>
        <taxon>Pseudomonadota</taxon>
        <taxon>Gammaproteobacteria</taxon>
        <taxon>Moraxellales</taxon>
        <taxon>Moraxellaceae</taxon>
        <taxon>Acinetobacter</taxon>
        <taxon>Acinetobacter calcoaceticus/baumannii complex</taxon>
    </lineage>
</organism>
<gene>
    <name evidence="1" type="ORF">DKE52_004715</name>
</gene>
<dbReference type="EMBL" id="CP033540">
    <property type="protein sequence ID" value="AZC01358.1"/>
    <property type="molecule type" value="Genomic_DNA"/>
</dbReference>
<dbReference type="Proteomes" id="UP000254410">
    <property type="component" value="Chromosome"/>
</dbReference>
<name>A0A3G6YMY2_ACIPI</name>
<reference evidence="1" key="1">
    <citation type="submission" date="2018-11" db="EMBL/GenBank/DDBJ databases">
        <authorList>
            <person name="Kuo S.-C."/>
            <person name="Chen F.-J."/>
            <person name="Liao Y.-C."/>
        </authorList>
    </citation>
    <scope>NUCLEOTIDE SEQUENCE [LARGE SCALE GENOMIC DNA]</scope>
    <source>
        <strain evidence="1">2014S06-099</strain>
    </source>
</reference>
<accession>A0A3G6YMY2</accession>
<evidence type="ECO:0000313" key="1">
    <source>
        <dbReference type="EMBL" id="AZC01358.1"/>
    </source>
</evidence>